<sequence length="97" mass="10632">MRGKGAMDGWMDGLVGGLVGQWVDELVFHWREEFDLGLLAGWRVMGWWRAGCSVGRRVAEIPALVHLLSMEIRLPAPIPAKVQALPLASPRLAISSA</sequence>
<dbReference type="Proteomes" id="UP000029409">
    <property type="component" value="Chromosome"/>
</dbReference>
<organism evidence="1 2">
    <name type="scientific">Paenibacillus durus</name>
    <name type="common">Paenibacillus azotofixans</name>
    <dbReference type="NCBI Taxonomy" id="44251"/>
    <lineage>
        <taxon>Bacteria</taxon>
        <taxon>Bacillati</taxon>
        <taxon>Bacillota</taxon>
        <taxon>Bacilli</taxon>
        <taxon>Bacillales</taxon>
        <taxon>Paenibacillaceae</taxon>
        <taxon>Paenibacillus</taxon>
    </lineage>
</organism>
<evidence type="ECO:0000313" key="2">
    <source>
        <dbReference type="Proteomes" id="UP000029409"/>
    </source>
</evidence>
<gene>
    <name evidence="1" type="ORF">PDUR_26880</name>
</gene>
<dbReference type="EMBL" id="CP009288">
    <property type="protein sequence ID" value="AIQ15088.1"/>
    <property type="molecule type" value="Genomic_DNA"/>
</dbReference>
<reference evidence="1 2" key="1">
    <citation type="submission" date="2014-08" db="EMBL/GenBank/DDBJ databases">
        <title>Comparative genomics of the Paenibacillus odorifer group.</title>
        <authorList>
            <person name="den Bakker H.C."/>
            <person name="Tsai Y.-C."/>
            <person name="Martin N."/>
            <person name="Korlach J."/>
            <person name="Wiedmann M."/>
        </authorList>
    </citation>
    <scope>NUCLEOTIDE SEQUENCE [LARGE SCALE GENOMIC DNA]</scope>
    <source>
        <strain evidence="1 2">DSM 1735</strain>
    </source>
</reference>
<name>A0A089HXJ3_PAEDU</name>
<keyword evidence="2" id="KW-1185">Reference proteome</keyword>
<proteinExistence type="predicted"/>
<dbReference type="AlphaFoldDB" id="A0A089HXJ3"/>
<protein>
    <submittedName>
        <fullName evidence="1">Uncharacterized protein</fullName>
    </submittedName>
</protein>
<dbReference type="KEGG" id="pdu:PDUR_26880"/>
<evidence type="ECO:0000313" key="1">
    <source>
        <dbReference type="EMBL" id="AIQ15088.1"/>
    </source>
</evidence>
<accession>A0A089HXJ3</accession>